<dbReference type="EMBL" id="DF967972">
    <property type="protein sequence ID" value="GAP15569.1"/>
    <property type="molecule type" value="Genomic_DNA"/>
</dbReference>
<organism evidence="3">
    <name type="scientific">Longilinea arvoryzae</name>
    <dbReference type="NCBI Taxonomy" id="360412"/>
    <lineage>
        <taxon>Bacteria</taxon>
        <taxon>Bacillati</taxon>
        <taxon>Chloroflexota</taxon>
        <taxon>Anaerolineae</taxon>
        <taxon>Anaerolineales</taxon>
        <taxon>Anaerolineaceae</taxon>
        <taxon>Longilinea</taxon>
    </lineage>
</organism>
<dbReference type="OrthoDB" id="1778624at2"/>
<gene>
    <name evidence="3" type="ORF">LARV_03360</name>
</gene>
<dbReference type="RefSeq" id="WP_075074740.1">
    <property type="nucleotide sequence ID" value="NZ_DF967972.1"/>
</dbReference>
<reference evidence="3" key="1">
    <citation type="submission" date="2015-07" db="EMBL/GenBank/DDBJ databases">
        <title>Draft Genome Sequences of Anaerolinea thermolimosa IMO-1, Bellilinea caldifistulae GOMI-1, Leptolinea tardivitalis YMTK-2, Levilinea saccharolytica KIBI-1,Longilinea arvoryzae KOME-1, Previously Described as Members of the Anaerolineaceae (Chloroflexi).</title>
        <authorList>
            <person name="Sekiguchi Y."/>
            <person name="Ohashi A."/>
            <person name="Matsuura N."/>
            <person name="Tourlousse M.D."/>
        </authorList>
    </citation>
    <scope>NUCLEOTIDE SEQUENCE [LARGE SCALE GENOMIC DNA]</scope>
    <source>
        <strain evidence="3">KOME-1</strain>
    </source>
</reference>
<dbReference type="NCBIfam" id="TIGR00689">
    <property type="entry name" value="rpiB_lacA_lacB"/>
    <property type="match status" value="1"/>
</dbReference>
<dbReference type="AlphaFoldDB" id="A0A0S7BNK4"/>
<feature type="region of interest" description="Disordered" evidence="2">
    <location>
        <begin position="148"/>
        <end position="170"/>
    </location>
</feature>
<dbReference type="PANTHER" id="PTHR30345">
    <property type="entry name" value="RIBOSE-5-PHOSPHATE ISOMERASE B"/>
    <property type="match status" value="1"/>
</dbReference>
<dbReference type="InterPro" id="IPR036569">
    <property type="entry name" value="RpiB_LacA_LacB_sf"/>
</dbReference>
<dbReference type="Pfam" id="PF02502">
    <property type="entry name" value="LacAB_rpiB"/>
    <property type="match status" value="1"/>
</dbReference>
<dbReference type="PANTHER" id="PTHR30345:SF2">
    <property type="entry name" value="SUGAR-PHOSPHATE ISOMERASE, RPIB_LACA_LACB FAMILY"/>
    <property type="match status" value="1"/>
</dbReference>
<comment type="similarity">
    <text evidence="1">Belongs to the LacAB/RpiB family.</text>
</comment>
<dbReference type="SUPFAM" id="SSF89623">
    <property type="entry name" value="Ribose/Galactose isomerase RpiB/AlsB"/>
    <property type="match status" value="1"/>
</dbReference>
<dbReference type="InterPro" id="IPR003500">
    <property type="entry name" value="RpiB_LacA_LacB"/>
</dbReference>
<accession>A0A0S7BNK4</accession>
<evidence type="ECO:0000313" key="3">
    <source>
        <dbReference type="EMBL" id="GAP15569.1"/>
    </source>
</evidence>
<protein>
    <submittedName>
        <fullName evidence="3">Sugar-phosphate isomerase, RpiB/LacA/LacB family</fullName>
    </submittedName>
</protein>
<dbReference type="STRING" id="360412.LARV_03360"/>
<dbReference type="Proteomes" id="UP000055060">
    <property type="component" value="Unassembled WGS sequence"/>
</dbReference>
<evidence type="ECO:0000256" key="2">
    <source>
        <dbReference type="SAM" id="MobiDB-lite"/>
    </source>
</evidence>
<dbReference type="GO" id="GO:0019316">
    <property type="term" value="P:D-allose catabolic process"/>
    <property type="evidence" value="ECO:0007669"/>
    <property type="project" value="TreeGrafter"/>
</dbReference>
<dbReference type="GO" id="GO:0004751">
    <property type="term" value="F:ribose-5-phosphate isomerase activity"/>
    <property type="evidence" value="ECO:0007669"/>
    <property type="project" value="TreeGrafter"/>
</dbReference>
<dbReference type="Gene3D" id="3.40.1400.10">
    <property type="entry name" value="Sugar-phosphate isomerase, RpiB/LacA/LacB"/>
    <property type="match status" value="1"/>
</dbReference>
<keyword evidence="3" id="KW-0413">Isomerase</keyword>
<keyword evidence="4" id="KW-1185">Reference proteome</keyword>
<name>A0A0S7BNK4_9CHLR</name>
<sequence>MRLSVGADERKPVVDAVLKLLKRDGHRVIFYGPTGRSSVPWPEVAACVAHDVAGGAADEGILFCWTGTGVSMAANKVPGIRAALCGDAETARGARQWNDANLLCLSLRTTTEALAQEIIEAWFTTQYRPTPEDEACLAVLRRLEYEASHPEEVPEHRCEGEGTPQETQTK</sequence>
<evidence type="ECO:0000313" key="4">
    <source>
        <dbReference type="Proteomes" id="UP000055060"/>
    </source>
</evidence>
<feature type="compositionally biased region" description="Basic and acidic residues" evidence="2">
    <location>
        <begin position="148"/>
        <end position="160"/>
    </location>
</feature>
<proteinExistence type="inferred from homology"/>
<evidence type="ECO:0000256" key="1">
    <source>
        <dbReference type="ARBA" id="ARBA00008754"/>
    </source>
</evidence>
<dbReference type="GO" id="GO:0009052">
    <property type="term" value="P:pentose-phosphate shunt, non-oxidative branch"/>
    <property type="evidence" value="ECO:0007669"/>
    <property type="project" value="TreeGrafter"/>
</dbReference>